<dbReference type="Proteomes" id="UP000018468">
    <property type="component" value="Linkage group LG2"/>
</dbReference>
<comment type="similarity">
    <text evidence="1">Belongs to the GLTP family.</text>
</comment>
<evidence type="ECO:0000313" key="4">
    <source>
        <dbReference type="Proteomes" id="UP000018468"/>
    </source>
</evidence>
<reference evidence="4" key="1">
    <citation type="submission" date="2011-12" db="EMBL/GenBank/DDBJ databases">
        <title>The Draft Genome of Lepisosteus oculatus.</title>
        <authorList>
            <consortium name="The Broad Institute Genome Assembly &amp; Analysis Group"/>
            <consortium name="Computational R&amp;D Group"/>
            <consortium name="and Sequencing Platform"/>
            <person name="Di Palma F."/>
            <person name="Alfoldi J."/>
            <person name="Johnson J."/>
            <person name="Berlin A."/>
            <person name="Gnerre S."/>
            <person name="Jaffe D."/>
            <person name="MacCallum I."/>
            <person name="Young S."/>
            <person name="Walker B.J."/>
            <person name="Lander E.S."/>
            <person name="Lindblad-Toh K."/>
        </authorList>
    </citation>
    <scope>NUCLEOTIDE SEQUENCE [LARGE SCALE GENOMIC DNA]</scope>
</reference>
<dbReference type="InParanoid" id="W5N7T5"/>
<dbReference type="Pfam" id="PF08718">
    <property type="entry name" value="GLTP"/>
    <property type="match status" value="1"/>
</dbReference>
<dbReference type="PANTHER" id="PTHR10219">
    <property type="entry name" value="GLYCOLIPID TRANSFER PROTEIN-RELATED"/>
    <property type="match status" value="1"/>
</dbReference>
<reference evidence="3" key="3">
    <citation type="submission" date="2025-09" db="UniProtKB">
        <authorList>
            <consortium name="Ensembl"/>
        </authorList>
    </citation>
    <scope>IDENTIFICATION</scope>
</reference>
<dbReference type="EMBL" id="AHAT01030399">
    <property type="status" value="NOT_ANNOTATED_CDS"/>
    <property type="molecule type" value="Genomic_DNA"/>
</dbReference>
<accession>W5N7T5</accession>
<dbReference type="FunFam" id="1.10.3520.10:FF:000002">
    <property type="entry name" value="Ceramide-1-phosphate transfer protein"/>
    <property type="match status" value="1"/>
</dbReference>
<dbReference type="GO" id="GO:1902387">
    <property type="term" value="F:ceramide 1-phosphate binding"/>
    <property type="evidence" value="ECO:0000318"/>
    <property type="project" value="GO_Central"/>
</dbReference>
<sequence length="288" mass="32057">MACHFSIGWRGRQLLALGIAALLLFIGSAWLPETRLQDCSAFWPCMSLYNTAVDGSLNPEAGSPVSSVGSSQPIPQCPDQRFQMSRVVREFTDAVTEDQDVLLEHYLSGWEELVKFMEALGSVLGFISQDVTGKIGVVRELALGGSDRASGDAYRTLRSMIRMELARGIVNFRVKTASGCRTVLVLNRALKWLELFLEKLGRDKRRSPSELCREAYLQALARHHSWLMQRAAELAFLAVPERPEFLHIVCARDEQGVARVLGSALPAIGRVYNLTRDTLAEHNMLNLP</sequence>
<dbReference type="GO" id="GO:0035627">
    <property type="term" value="P:ceramide transport"/>
    <property type="evidence" value="ECO:0000318"/>
    <property type="project" value="GO_Central"/>
</dbReference>
<name>W5N7T5_LEPOC</name>
<evidence type="ECO:0000313" key="3">
    <source>
        <dbReference type="Ensembl" id="ENSLOCP00000016694.1"/>
    </source>
</evidence>
<dbReference type="GO" id="GO:0032691">
    <property type="term" value="P:negative regulation of interleukin-1 beta production"/>
    <property type="evidence" value="ECO:0007669"/>
    <property type="project" value="UniProtKB-ARBA"/>
</dbReference>
<dbReference type="Ensembl" id="ENSLOCT00000016724.1">
    <property type="protein sequence ID" value="ENSLOCP00000016694.1"/>
    <property type="gene ID" value="ENSLOCG00000013543.1"/>
</dbReference>
<dbReference type="KEGG" id="loc:102690990"/>
<keyword evidence="4" id="KW-1185">Reference proteome</keyword>
<dbReference type="InterPro" id="IPR014830">
    <property type="entry name" value="Glycolipid_transfer_prot_dom"/>
</dbReference>
<proteinExistence type="inferred from homology"/>
<dbReference type="Gene3D" id="1.10.3520.10">
    <property type="entry name" value="Glycolipid transfer protein"/>
    <property type="match status" value="1"/>
</dbReference>
<evidence type="ECO:0000259" key="2">
    <source>
        <dbReference type="Pfam" id="PF08718"/>
    </source>
</evidence>
<dbReference type="AlphaFoldDB" id="W5N7T5"/>
<dbReference type="GO" id="GO:0005829">
    <property type="term" value="C:cytosol"/>
    <property type="evidence" value="ECO:0000318"/>
    <property type="project" value="GO_Central"/>
</dbReference>
<dbReference type="SUPFAM" id="SSF110004">
    <property type="entry name" value="Glycolipid transfer protein, GLTP"/>
    <property type="match status" value="1"/>
</dbReference>
<dbReference type="OrthoDB" id="116883at2759"/>
<dbReference type="GO" id="GO:0120009">
    <property type="term" value="P:intermembrane lipid transfer"/>
    <property type="evidence" value="ECO:0000318"/>
    <property type="project" value="GO_Central"/>
</dbReference>
<dbReference type="HOGENOM" id="CLU_079649_1_0_1"/>
<dbReference type="EMBL" id="AHAT01030396">
    <property type="status" value="NOT_ANNOTATED_CDS"/>
    <property type="molecule type" value="Genomic_DNA"/>
</dbReference>
<evidence type="ECO:0000256" key="1">
    <source>
        <dbReference type="ARBA" id="ARBA00007148"/>
    </source>
</evidence>
<dbReference type="PANTHER" id="PTHR10219:SF19">
    <property type="entry name" value="GLYCOLIPID TRANSFER PROTEIN DOMAIN-CONTAINING PROTEIN 2"/>
    <property type="match status" value="1"/>
</dbReference>
<dbReference type="eggNOG" id="KOG4189">
    <property type="taxonomic scope" value="Eukaryota"/>
</dbReference>
<dbReference type="GeneTree" id="ENSGT00940000165048"/>
<reference evidence="3" key="2">
    <citation type="submission" date="2025-08" db="UniProtKB">
        <authorList>
            <consortium name="Ensembl"/>
        </authorList>
    </citation>
    <scope>IDENTIFICATION</scope>
</reference>
<dbReference type="GO" id="GO:1902388">
    <property type="term" value="F:ceramide 1-phosphate transfer activity"/>
    <property type="evidence" value="ECO:0000318"/>
    <property type="project" value="GO_Central"/>
</dbReference>
<dbReference type="InterPro" id="IPR036497">
    <property type="entry name" value="GLTP_sf"/>
</dbReference>
<dbReference type="Bgee" id="ENSLOCG00000013543">
    <property type="expression patterns" value="Expressed in liver and 3 other cell types or tissues"/>
</dbReference>
<dbReference type="OMA" id="MLGRMMR"/>
<dbReference type="EMBL" id="AHAT01030398">
    <property type="status" value="NOT_ANNOTATED_CDS"/>
    <property type="molecule type" value="Genomic_DNA"/>
</dbReference>
<dbReference type="EMBL" id="AHAT01030397">
    <property type="status" value="NOT_ANNOTATED_CDS"/>
    <property type="molecule type" value="Genomic_DNA"/>
</dbReference>
<organism evidence="3 4">
    <name type="scientific">Lepisosteus oculatus</name>
    <name type="common">Spotted gar</name>
    <dbReference type="NCBI Taxonomy" id="7918"/>
    <lineage>
        <taxon>Eukaryota</taxon>
        <taxon>Metazoa</taxon>
        <taxon>Chordata</taxon>
        <taxon>Craniata</taxon>
        <taxon>Vertebrata</taxon>
        <taxon>Euteleostomi</taxon>
        <taxon>Actinopterygii</taxon>
        <taxon>Neopterygii</taxon>
        <taxon>Holostei</taxon>
        <taxon>Semionotiformes</taxon>
        <taxon>Lepisosteidae</taxon>
        <taxon>Lepisosteus</taxon>
    </lineage>
</organism>
<feature type="domain" description="Glycolipid transfer protein" evidence="2">
    <location>
        <begin position="102"/>
        <end position="250"/>
    </location>
</feature>
<protein>
    <submittedName>
        <fullName evidence="3">Glycolipid transfer protein domain containing 2a</fullName>
    </submittedName>
</protein>